<keyword evidence="5" id="KW-0472">Membrane</keyword>
<keyword evidence="3 7" id="KW-0378">Hydrolase</keyword>
<name>A0A840R9M9_9NEIS</name>
<dbReference type="Proteomes" id="UP000543030">
    <property type="component" value="Unassembled WGS sequence"/>
</dbReference>
<dbReference type="PANTHER" id="PTHR42987">
    <property type="entry name" value="PEPTIDASE S49"/>
    <property type="match status" value="1"/>
</dbReference>
<keyword evidence="5" id="KW-0812">Transmembrane</keyword>
<feature type="transmembrane region" description="Helical" evidence="5">
    <location>
        <begin position="30"/>
        <end position="51"/>
    </location>
</feature>
<dbReference type="SUPFAM" id="SSF52096">
    <property type="entry name" value="ClpP/crotonase"/>
    <property type="match status" value="1"/>
</dbReference>
<gene>
    <name evidence="7" type="ORF">HNQ50_000014</name>
</gene>
<dbReference type="InterPro" id="IPR047272">
    <property type="entry name" value="S49_SppA_C"/>
</dbReference>
<evidence type="ECO:0000256" key="3">
    <source>
        <dbReference type="ARBA" id="ARBA00022801"/>
    </source>
</evidence>
<proteinExistence type="inferred from homology"/>
<keyword evidence="4" id="KW-0720">Serine protease</keyword>
<reference evidence="7 8" key="1">
    <citation type="submission" date="2020-08" db="EMBL/GenBank/DDBJ databases">
        <title>Genomic Encyclopedia of Type Strains, Phase IV (KMG-IV): sequencing the most valuable type-strain genomes for metagenomic binning, comparative biology and taxonomic classification.</title>
        <authorList>
            <person name="Goeker M."/>
        </authorList>
    </citation>
    <scope>NUCLEOTIDE SEQUENCE [LARGE SCALE GENOMIC DNA]</scope>
    <source>
        <strain evidence="7 8">DSM 18233</strain>
    </source>
</reference>
<dbReference type="InterPro" id="IPR029045">
    <property type="entry name" value="ClpP/crotonase-like_dom_sf"/>
</dbReference>
<accession>A0A840R9M9</accession>
<organism evidence="7 8">
    <name type="scientific">Silvimonas terrae</name>
    <dbReference type="NCBI Taxonomy" id="300266"/>
    <lineage>
        <taxon>Bacteria</taxon>
        <taxon>Pseudomonadati</taxon>
        <taxon>Pseudomonadota</taxon>
        <taxon>Betaproteobacteria</taxon>
        <taxon>Neisseriales</taxon>
        <taxon>Chitinibacteraceae</taxon>
        <taxon>Silvimonas</taxon>
    </lineage>
</organism>
<evidence type="ECO:0000256" key="2">
    <source>
        <dbReference type="ARBA" id="ARBA00022670"/>
    </source>
</evidence>
<comment type="similarity">
    <text evidence="1">Belongs to the peptidase S49 family.</text>
</comment>
<keyword evidence="5" id="KW-1133">Transmembrane helix</keyword>
<evidence type="ECO:0000256" key="5">
    <source>
        <dbReference type="SAM" id="Phobius"/>
    </source>
</evidence>
<dbReference type="InterPro" id="IPR002142">
    <property type="entry name" value="Peptidase_S49"/>
</dbReference>
<dbReference type="Gene3D" id="3.90.226.10">
    <property type="entry name" value="2-enoyl-CoA Hydratase, Chain A, domain 1"/>
    <property type="match status" value="1"/>
</dbReference>
<evidence type="ECO:0000256" key="1">
    <source>
        <dbReference type="ARBA" id="ARBA00008683"/>
    </source>
</evidence>
<dbReference type="EC" id="3.4.21.-" evidence="7"/>
<comment type="caution">
    <text evidence="7">The sequence shown here is derived from an EMBL/GenBank/DDBJ whole genome shotgun (WGS) entry which is preliminary data.</text>
</comment>
<keyword evidence="2 7" id="KW-0645">Protease</keyword>
<evidence type="ECO:0000256" key="4">
    <source>
        <dbReference type="ARBA" id="ARBA00022825"/>
    </source>
</evidence>
<evidence type="ECO:0000313" key="7">
    <source>
        <dbReference type="EMBL" id="MBB5189304.1"/>
    </source>
</evidence>
<evidence type="ECO:0000313" key="8">
    <source>
        <dbReference type="Proteomes" id="UP000543030"/>
    </source>
</evidence>
<dbReference type="AlphaFoldDB" id="A0A840R9M9"/>
<protein>
    <submittedName>
        <fullName evidence="7">Protease-4</fullName>
        <ecNumber evidence="7">3.4.21.-</ecNumber>
    </submittedName>
</protein>
<dbReference type="Pfam" id="PF01343">
    <property type="entry name" value="Peptidase_S49"/>
    <property type="match status" value="1"/>
</dbReference>
<dbReference type="RefSeq" id="WP_184096304.1">
    <property type="nucleotide sequence ID" value="NZ_JACHHN010000001.1"/>
</dbReference>
<feature type="domain" description="Peptidase S49" evidence="6">
    <location>
        <begin position="131"/>
        <end position="273"/>
    </location>
</feature>
<dbReference type="EMBL" id="JACHHN010000001">
    <property type="protein sequence ID" value="MBB5189304.1"/>
    <property type="molecule type" value="Genomic_DNA"/>
</dbReference>
<evidence type="ECO:0000259" key="6">
    <source>
        <dbReference type="Pfam" id="PF01343"/>
    </source>
</evidence>
<dbReference type="Gene3D" id="6.20.330.10">
    <property type="match status" value="1"/>
</dbReference>
<dbReference type="GO" id="GO:0006508">
    <property type="term" value="P:proteolysis"/>
    <property type="evidence" value="ECO:0007669"/>
    <property type="project" value="UniProtKB-KW"/>
</dbReference>
<dbReference type="GO" id="GO:0008236">
    <property type="term" value="F:serine-type peptidase activity"/>
    <property type="evidence" value="ECO:0007669"/>
    <property type="project" value="UniProtKB-KW"/>
</dbReference>
<dbReference type="CDD" id="cd07023">
    <property type="entry name" value="S49_Sppa_N_C"/>
    <property type="match status" value="1"/>
</dbReference>
<sequence length="313" mass="33761">MEQQPWERQVLTDLLQAGLKEQRRARRWNIFFRLLGFGIVLLIIGLGMGWFGGKELESVSTGPHTAMVSMTGEISADGEANIENVLDGVNAAYEDKNTKAVLLNFNSPGGSPVQAGQLHDELLRLKQKYPAIPLYVVIGDICASGCYYAAVAADRIYADKASMVGSIGVLMDGFGFTGTMEKLGVERRLLTAGANKGFLDPYSPLNAAQKGKAQAMLDEIHQQFIDTVKAGRGKKLALDNPDLFSGLIWTGTTGIKLGLVDGLGSVDSVARDVVKAPDVVDFTPQPGYFDRFARRIGVTAATQLASQLKLSIH</sequence>
<keyword evidence="8" id="KW-1185">Reference proteome</keyword>
<dbReference type="PANTHER" id="PTHR42987:SF8">
    <property type="entry name" value="PROTEINASE"/>
    <property type="match status" value="1"/>
</dbReference>